<protein>
    <submittedName>
        <fullName evidence="1">Uncharacterized protein</fullName>
    </submittedName>
</protein>
<dbReference type="InParanoid" id="A0A2H3CEF9"/>
<reference evidence="2" key="1">
    <citation type="journal article" date="2017" name="Nat. Ecol. Evol.">
        <title>Genome expansion and lineage-specific genetic innovations in the forest pathogenic fungi Armillaria.</title>
        <authorList>
            <person name="Sipos G."/>
            <person name="Prasanna A.N."/>
            <person name="Walter M.C."/>
            <person name="O'Connor E."/>
            <person name="Balint B."/>
            <person name="Krizsan K."/>
            <person name="Kiss B."/>
            <person name="Hess J."/>
            <person name="Varga T."/>
            <person name="Slot J."/>
            <person name="Riley R."/>
            <person name="Boka B."/>
            <person name="Rigling D."/>
            <person name="Barry K."/>
            <person name="Lee J."/>
            <person name="Mihaltcheva S."/>
            <person name="LaButti K."/>
            <person name="Lipzen A."/>
            <person name="Waldron R."/>
            <person name="Moloney N.M."/>
            <person name="Sperisen C."/>
            <person name="Kredics L."/>
            <person name="Vagvoelgyi C."/>
            <person name="Patrignani A."/>
            <person name="Fitzpatrick D."/>
            <person name="Nagy I."/>
            <person name="Doyle S."/>
            <person name="Anderson J.B."/>
            <person name="Grigoriev I.V."/>
            <person name="Gueldener U."/>
            <person name="Muensterkoetter M."/>
            <person name="Nagy L.G."/>
        </authorList>
    </citation>
    <scope>NUCLEOTIDE SEQUENCE [LARGE SCALE GENOMIC DNA]</scope>
    <source>
        <strain evidence="2">Ar21-2</strain>
    </source>
</reference>
<evidence type="ECO:0000313" key="2">
    <source>
        <dbReference type="Proteomes" id="UP000217790"/>
    </source>
</evidence>
<dbReference type="AlphaFoldDB" id="A0A2H3CEF9"/>
<sequence length="210" mass="23499">MYEALQLGMLYPEKQGKLYLVEDSTSNKKSLRYKLQRSSTWPTSAAFYSPLVVQLVAAVTHCGKDHRVLVDHRPLFKPSSRAPRRCAVNLGEPEDNIYRHAQHSLDLQWPCNGACIQGLDVGKQRKGVRQTLSAHSLLLGALLFFRFHDVLCAALQRRGHPYQASQSASSYVRFRVNIHIQAESSIGSLYDMLAAVYGIRSPKALPLPPA</sequence>
<evidence type="ECO:0000313" key="1">
    <source>
        <dbReference type="EMBL" id="PBK79714.1"/>
    </source>
</evidence>
<proteinExistence type="predicted"/>
<gene>
    <name evidence="1" type="ORF">ARMGADRAFT_1069328</name>
</gene>
<organism evidence="1 2">
    <name type="scientific">Armillaria gallica</name>
    <name type="common">Bulbous honey fungus</name>
    <name type="synonym">Armillaria bulbosa</name>
    <dbReference type="NCBI Taxonomy" id="47427"/>
    <lineage>
        <taxon>Eukaryota</taxon>
        <taxon>Fungi</taxon>
        <taxon>Dikarya</taxon>
        <taxon>Basidiomycota</taxon>
        <taxon>Agaricomycotina</taxon>
        <taxon>Agaricomycetes</taxon>
        <taxon>Agaricomycetidae</taxon>
        <taxon>Agaricales</taxon>
        <taxon>Marasmiineae</taxon>
        <taxon>Physalacriaceae</taxon>
        <taxon>Armillaria</taxon>
    </lineage>
</organism>
<name>A0A2H3CEF9_ARMGA</name>
<keyword evidence="2" id="KW-1185">Reference proteome</keyword>
<accession>A0A2H3CEF9</accession>
<dbReference type="EMBL" id="KZ293762">
    <property type="protein sequence ID" value="PBK79714.1"/>
    <property type="molecule type" value="Genomic_DNA"/>
</dbReference>
<dbReference type="Proteomes" id="UP000217790">
    <property type="component" value="Unassembled WGS sequence"/>
</dbReference>